<reference evidence="1 2" key="1">
    <citation type="journal article" date="2018" name="Front. Plant Sci.">
        <title>Red Clover (Trifolium pratense) and Zigzag Clover (T. medium) - A Picture of Genomic Similarities and Differences.</title>
        <authorList>
            <person name="Dluhosova J."/>
            <person name="Istvanek J."/>
            <person name="Nedelnik J."/>
            <person name="Repkova J."/>
        </authorList>
    </citation>
    <scope>NUCLEOTIDE SEQUENCE [LARGE SCALE GENOMIC DNA]</scope>
    <source>
        <strain evidence="2">cv. 10/8</strain>
        <tissue evidence="1">Leaf</tissue>
    </source>
</reference>
<dbReference type="EMBL" id="LXQA011423757">
    <property type="protein sequence ID" value="MCI96778.1"/>
    <property type="molecule type" value="Genomic_DNA"/>
</dbReference>
<proteinExistence type="predicted"/>
<accession>A0A392W7X5</accession>
<keyword evidence="2" id="KW-1185">Reference proteome</keyword>
<dbReference type="AlphaFoldDB" id="A0A392W7X5"/>
<evidence type="ECO:0000313" key="1">
    <source>
        <dbReference type="EMBL" id="MCI96778.1"/>
    </source>
</evidence>
<sequence>GPQECNLQESEEGGRKGVCVKWRGCGSDGQSH</sequence>
<evidence type="ECO:0000313" key="2">
    <source>
        <dbReference type="Proteomes" id="UP000265520"/>
    </source>
</evidence>
<protein>
    <submittedName>
        <fullName evidence="1">Uncharacterized protein</fullName>
    </submittedName>
</protein>
<feature type="non-terminal residue" evidence="1">
    <location>
        <position position="1"/>
    </location>
</feature>
<dbReference type="Proteomes" id="UP000265520">
    <property type="component" value="Unassembled WGS sequence"/>
</dbReference>
<organism evidence="1 2">
    <name type="scientific">Trifolium medium</name>
    <dbReference type="NCBI Taxonomy" id="97028"/>
    <lineage>
        <taxon>Eukaryota</taxon>
        <taxon>Viridiplantae</taxon>
        <taxon>Streptophyta</taxon>
        <taxon>Embryophyta</taxon>
        <taxon>Tracheophyta</taxon>
        <taxon>Spermatophyta</taxon>
        <taxon>Magnoliopsida</taxon>
        <taxon>eudicotyledons</taxon>
        <taxon>Gunneridae</taxon>
        <taxon>Pentapetalae</taxon>
        <taxon>rosids</taxon>
        <taxon>fabids</taxon>
        <taxon>Fabales</taxon>
        <taxon>Fabaceae</taxon>
        <taxon>Papilionoideae</taxon>
        <taxon>50 kb inversion clade</taxon>
        <taxon>NPAAA clade</taxon>
        <taxon>Hologalegina</taxon>
        <taxon>IRL clade</taxon>
        <taxon>Trifolieae</taxon>
        <taxon>Trifolium</taxon>
    </lineage>
</organism>
<name>A0A392W7X5_9FABA</name>
<comment type="caution">
    <text evidence="1">The sequence shown here is derived from an EMBL/GenBank/DDBJ whole genome shotgun (WGS) entry which is preliminary data.</text>
</comment>